<reference evidence="4" key="1">
    <citation type="journal article" date="2020" name="Nature">
        <title>Giant virus diversity and host interactions through global metagenomics.</title>
        <authorList>
            <person name="Schulz F."/>
            <person name="Roux S."/>
            <person name="Paez-Espino D."/>
            <person name="Jungbluth S."/>
            <person name="Walsh D.A."/>
            <person name="Denef V.J."/>
            <person name="McMahon K.D."/>
            <person name="Konstantinidis K.T."/>
            <person name="Eloe-Fadrosh E.A."/>
            <person name="Kyrpides N.C."/>
            <person name="Woyke T."/>
        </authorList>
    </citation>
    <scope>NUCLEOTIDE SEQUENCE</scope>
    <source>
        <strain evidence="4">GVMAG-S-1101169-75</strain>
    </source>
</reference>
<name>A0A6C0K329_9ZZZZ</name>
<keyword evidence="1" id="KW-0378">Hydrolase</keyword>
<feature type="domain" description="Glycoside hydrolase family 5" evidence="3">
    <location>
        <begin position="384"/>
        <end position="683"/>
    </location>
</feature>
<dbReference type="GO" id="GO:0009251">
    <property type="term" value="P:glucan catabolic process"/>
    <property type="evidence" value="ECO:0007669"/>
    <property type="project" value="TreeGrafter"/>
</dbReference>
<evidence type="ECO:0000259" key="3">
    <source>
        <dbReference type="Pfam" id="PF00150"/>
    </source>
</evidence>
<dbReference type="Gene3D" id="3.20.20.80">
    <property type="entry name" value="Glycosidases"/>
    <property type="match status" value="1"/>
</dbReference>
<dbReference type="EMBL" id="MN740785">
    <property type="protein sequence ID" value="QHU11486.1"/>
    <property type="molecule type" value="Genomic_DNA"/>
</dbReference>
<dbReference type="PANTHER" id="PTHR34142">
    <property type="entry name" value="ENDO-BETA-1,4-GLUCANASE A"/>
    <property type="match status" value="1"/>
</dbReference>
<accession>A0A6C0K329</accession>
<evidence type="ECO:0000256" key="2">
    <source>
        <dbReference type="ARBA" id="ARBA00023295"/>
    </source>
</evidence>
<proteinExistence type="predicted"/>
<dbReference type="AlphaFoldDB" id="A0A6C0K329"/>
<dbReference type="GO" id="GO:0004553">
    <property type="term" value="F:hydrolase activity, hydrolyzing O-glycosyl compounds"/>
    <property type="evidence" value="ECO:0007669"/>
    <property type="project" value="InterPro"/>
</dbReference>
<organism evidence="4">
    <name type="scientific">viral metagenome</name>
    <dbReference type="NCBI Taxonomy" id="1070528"/>
    <lineage>
        <taxon>unclassified sequences</taxon>
        <taxon>metagenomes</taxon>
        <taxon>organismal metagenomes</taxon>
    </lineage>
</organism>
<protein>
    <recommendedName>
        <fullName evidence="3">Glycoside hydrolase family 5 domain-containing protein</fullName>
    </recommendedName>
</protein>
<dbReference type="Pfam" id="PF00150">
    <property type="entry name" value="Cellulase"/>
    <property type="match status" value="1"/>
</dbReference>
<sequence length="866" mass="92747">MSIPPFPIDPSIVPYTALPIYIPSFDCAFLPPSSGTILWSTAGANPGFVYNNRIWTIQNEGKFNPTLPSCNSSCPVPRQTYTIVHNFNRVPTPPHLLVQFSGPLTGTFQYRGQTLDASNYITYTFAKKILILKVTPPDNTSSKFFLSINIIDALPPTPIPRSIRSQLSLLSGAVDTSTAITTRETSSSSSGTVDIVLTNNTSLFFYYLFSQTSGGCSISNTLAANSNFFNTYNQILFPGQSVTVTCIANVDPYYGFVTFNAYPSYNDVSIGVFAGQVQFEYSGGDPTTMAPNYLNGYLNNNSNCPQIGTLTGTSTGFNPYFSCSAVNSSNVLQINPTSGTFNIGLSSAYANQLTWSNVWQVPSALAQALSAVPGLTLSGGILYANGSPIQLQGCSLSGNEFNQAPTLYEGFNSSQLQAVYNSKSGINCVRIPVNAINVVASTTSGVSYSPLDLVTTSYTSTVTGNAIQASASQLQLLDTVIYNAILIGIPYIIIDLHSTDPISDLSNAVYSSGYNGAGWPGGTSGQAYGAYGAQSPMASYQLGLDFWTLIANKYAGYTNIIFEAFNEPQLIQCPNSADICELEYWYNSSSSPVTLSQNVQGSGSYLPSTVSQTVAGFQQIVATIQTATSNNIILISGTAFNANFYFLQNSLYSSWLTWLTTTPNLAIGYHFYAEQGTYAGNTAPGYLGVPVSTSSGAVDLYTPPFPTDPITYAPFGSPLVVSSATTSALGWINAFQFLMESPYNLCLISTESGTNTNISALYGGDYLAYIYQYSQTFSTGQIHILPWAFYANTLCYPSLLENFYYWNTSPSSTCTIASDPTNVSSNLVGTATTTTSSCTATAFSPTANGTFPGYGVYWANPSSYPN</sequence>
<keyword evidence="2" id="KW-0326">Glycosidase</keyword>
<dbReference type="SUPFAM" id="SSF51445">
    <property type="entry name" value="(Trans)glycosidases"/>
    <property type="match status" value="1"/>
</dbReference>
<dbReference type="InterPro" id="IPR001547">
    <property type="entry name" value="Glyco_hydro_5"/>
</dbReference>
<dbReference type="InterPro" id="IPR017853">
    <property type="entry name" value="GH"/>
</dbReference>
<evidence type="ECO:0000256" key="1">
    <source>
        <dbReference type="ARBA" id="ARBA00022801"/>
    </source>
</evidence>
<evidence type="ECO:0000313" key="4">
    <source>
        <dbReference type="EMBL" id="QHU11486.1"/>
    </source>
</evidence>
<dbReference type="PANTHER" id="PTHR34142:SF1">
    <property type="entry name" value="GLYCOSIDE HYDROLASE FAMILY 5 DOMAIN-CONTAINING PROTEIN"/>
    <property type="match status" value="1"/>
</dbReference>